<accession>A0A498HS22</accession>
<evidence type="ECO:0000313" key="2">
    <source>
        <dbReference type="EMBL" id="RXH72762.1"/>
    </source>
</evidence>
<sequence>MPRVRLTNKDDTKVQIMKIFKRFDKDGDSQLSKTELKAAFAELGAKWPAFRAWEGLRHADDNGDGLISIDKELDKVVDHAVNLGYTVN</sequence>
<dbReference type="STRING" id="3750.A0A498HS22"/>
<dbReference type="SMART" id="SM00054">
    <property type="entry name" value="EFh"/>
    <property type="match status" value="1"/>
</dbReference>
<name>A0A498HS22_MALDO</name>
<dbReference type="Gene3D" id="1.10.238.10">
    <property type="entry name" value="EF-hand"/>
    <property type="match status" value="1"/>
</dbReference>
<dbReference type="InterPro" id="IPR011992">
    <property type="entry name" value="EF-hand-dom_pair"/>
</dbReference>
<evidence type="ECO:0000259" key="1">
    <source>
        <dbReference type="PROSITE" id="PS50222"/>
    </source>
</evidence>
<dbReference type="EMBL" id="RDQH01000341">
    <property type="protein sequence ID" value="RXH72762.1"/>
    <property type="molecule type" value="Genomic_DNA"/>
</dbReference>
<keyword evidence="3" id="KW-1185">Reference proteome</keyword>
<dbReference type="GO" id="GO:0005509">
    <property type="term" value="F:calcium ion binding"/>
    <property type="evidence" value="ECO:0007669"/>
    <property type="project" value="InterPro"/>
</dbReference>
<comment type="caution">
    <text evidence="2">The sequence shown here is derived from an EMBL/GenBank/DDBJ whole genome shotgun (WGS) entry which is preliminary data.</text>
</comment>
<dbReference type="AlphaFoldDB" id="A0A498HS22"/>
<dbReference type="Pfam" id="PF13405">
    <property type="entry name" value="EF-hand_6"/>
    <property type="match status" value="1"/>
</dbReference>
<gene>
    <name evidence="2" type="ORF">DVH24_012446</name>
</gene>
<dbReference type="CDD" id="cd00051">
    <property type="entry name" value="EFh"/>
    <property type="match status" value="1"/>
</dbReference>
<reference evidence="2 3" key="1">
    <citation type="submission" date="2018-10" db="EMBL/GenBank/DDBJ databases">
        <title>A high-quality apple genome assembly.</title>
        <authorList>
            <person name="Hu J."/>
        </authorList>
    </citation>
    <scope>NUCLEOTIDE SEQUENCE [LARGE SCALE GENOMIC DNA]</scope>
    <source>
        <strain evidence="3">cv. HFTH1</strain>
        <tissue evidence="2">Young leaf</tissue>
    </source>
</reference>
<proteinExistence type="predicted"/>
<dbReference type="SUPFAM" id="SSF47473">
    <property type="entry name" value="EF-hand"/>
    <property type="match status" value="1"/>
</dbReference>
<dbReference type="PROSITE" id="PS50222">
    <property type="entry name" value="EF_HAND_2"/>
    <property type="match status" value="1"/>
</dbReference>
<protein>
    <recommendedName>
        <fullName evidence="1">EF-hand domain-containing protein</fullName>
    </recommendedName>
</protein>
<evidence type="ECO:0000313" key="3">
    <source>
        <dbReference type="Proteomes" id="UP000290289"/>
    </source>
</evidence>
<dbReference type="InterPro" id="IPR002048">
    <property type="entry name" value="EF_hand_dom"/>
</dbReference>
<feature type="domain" description="EF-hand" evidence="1">
    <location>
        <begin position="11"/>
        <end position="46"/>
    </location>
</feature>
<organism evidence="2 3">
    <name type="scientific">Malus domestica</name>
    <name type="common">Apple</name>
    <name type="synonym">Pyrus malus</name>
    <dbReference type="NCBI Taxonomy" id="3750"/>
    <lineage>
        <taxon>Eukaryota</taxon>
        <taxon>Viridiplantae</taxon>
        <taxon>Streptophyta</taxon>
        <taxon>Embryophyta</taxon>
        <taxon>Tracheophyta</taxon>
        <taxon>Spermatophyta</taxon>
        <taxon>Magnoliopsida</taxon>
        <taxon>eudicotyledons</taxon>
        <taxon>Gunneridae</taxon>
        <taxon>Pentapetalae</taxon>
        <taxon>rosids</taxon>
        <taxon>fabids</taxon>
        <taxon>Rosales</taxon>
        <taxon>Rosaceae</taxon>
        <taxon>Amygdaloideae</taxon>
        <taxon>Maleae</taxon>
        <taxon>Malus</taxon>
    </lineage>
</organism>
<dbReference type="Proteomes" id="UP000290289">
    <property type="component" value="Chromosome 15"/>
</dbReference>